<organism evidence="1">
    <name type="scientific">Anguilla anguilla</name>
    <name type="common">European freshwater eel</name>
    <name type="synonym">Muraena anguilla</name>
    <dbReference type="NCBI Taxonomy" id="7936"/>
    <lineage>
        <taxon>Eukaryota</taxon>
        <taxon>Metazoa</taxon>
        <taxon>Chordata</taxon>
        <taxon>Craniata</taxon>
        <taxon>Vertebrata</taxon>
        <taxon>Euteleostomi</taxon>
        <taxon>Actinopterygii</taxon>
        <taxon>Neopterygii</taxon>
        <taxon>Teleostei</taxon>
        <taxon>Anguilliformes</taxon>
        <taxon>Anguillidae</taxon>
        <taxon>Anguilla</taxon>
    </lineage>
</organism>
<proteinExistence type="predicted"/>
<sequence length="27" mass="3077">MVGSGEINNMQKGYLCIQTRPFNTINF</sequence>
<evidence type="ECO:0000313" key="1">
    <source>
        <dbReference type="EMBL" id="JAH17930.1"/>
    </source>
</evidence>
<reference evidence="1" key="2">
    <citation type="journal article" date="2015" name="Fish Shellfish Immunol.">
        <title>Early steps in the European eel (Anguilla anguilla)-Vibrio vulnificus interaction in the gills: Role of the RtxA13 toxin.</title>
        <authorList>
            <person name="Callol A."/>
            <person name="Pajuelo D."/>
            <person name="Ebbesson L."/>
            <person name="Teles M."/>
            <person name="MacKenzie S."/>
            <person name="Amaro C."/>
        </authorList>
    </citation>
    <scope>NUCLEOTIDE SEQUENCE</scope>
</reference>
<accession>A0A0E9QNR4</accession>
<reference evidence="1" key="1">
    <citation type="submission" date="2014-11" db="EMBL/GenBank/DDBJ databases">
        <authorList>
            <person name="Amaro Gonzalez C."/>
        </authorList>
    </citation>
    <scope>NUCLEOTIDE SEQUENCE</scope>
</reference>
<name>A0A0E9QNR4_ANGAN</name>
<protein>
    <submittedName>
        <fullName evidence="1">Uncharacterized protein</fullName>
    </submittedName>
</protein>
<dbReference type="AlphaFoldDB" id="A0A0E9QNR4"/>
<dbReference type="EMBL" id="GBXM01090647">
    <property type="protein sequence ID" value="JAH17930.1"/>
    <property type="molecule type" value="Transcribed_RNA"/>
</dbReference>